<dbReference type="OrthoDB" id="327495at2"/>
<organism evidence="2 3">
    <name type="scientific">Leptospira ryugenii</name>
    <dbReference type="NCBI Taxonomy" id="1917863"/>
    <lineage>
        <taxon>Bacteria</taxon>
        <taxon>Pseudomonadati</taxon>
        <taxon>Spirochaetota</taxon>
        <taxon>Spirochaetia</taxon>
        <taxon>Leptospirales</taxon>
        <taxon>Leptospiraceae</taxon>
        <taxon>Leptospira</taxon>
    </lineage>
</organism>
<reference evidence="2 3" key="1">
    <citation type="submission" date="2018-02" db="EMBL/GenBank/DDBJ databases">
        <title>Novel Leptospira species isolated from soil and water in Japan.</title>
        <authorList>
            <person name="Nakao R."/>
            <person name="Masuzawa T."/>
        </authorList>
    </citation>
    <scope>NUCLEOTIDE SEQUENCE [LARGE SCALE GENOMIC DNA]</scope>
    <source>
        <strain evidence="2 3">YH101</strain>
    </source>
</reference>
<accession>A0A2P2E0U5</accession>
<comment type="caution">
    <text evidence="2">The sequence shown here is derived from an EMBL/GenBank/DDBJ whole genome shotgun (WGS) entry which is preliminary data.</text>
</comment>
<name>A0A2P2E0U5_9LEPT</name>
<feature type="chain" id="PRO_5015199711" description="Lipoprotein" evidence="1">
    <location>
        <begin position="25"/>
        <end position="173"/>
    </location>
</feature>
<sequence length="173" mass="19210">MKNLRLGAFLIIAFSLVFNCSTTAKRVGDYQAPNYQVIKLSDKITLKYLPEAETEIKGGDVFKEEVFLNLFKSKLKDKGVFSEKAKETIEIQINDARFRSAGVAIWVGTFAGADSIDIDLTIKDAKGNIIDQHKIKVSYALGGFGGGPNSVRSEYFYNKIINLTLQQLGYPTD</sequence>
<dbReference type="AlphaFoldDB" id="A0A2P2E0U5"/>
<evidence type="ECO:0000256" key="1">
    <source>
        <dbReference type="SAM" id="SignalP"/>
    </source>
</evidence>
<keyword evidence="1" id="KW-0732">Signal</keyword>
<evidence type="ECO:0000313" key="2">
    <source>
        <dbReference type="EMBL" id="GBF50426.1"/>
    </source>
</evidence>
<evidence type="ECO:0008006" key="4">
    <source>
        <dbReference type="Google" id="ProtNLM"/>
    </source>
</evidence>
<dbReference type="Proteomes" id="UP000245133">
    <property type="component" value="Unassembled WGS sequence"/>
</dbReference>
<gene>
    <name evidence="2" type="ORF">LPTSP4_19510</name>
</gene>
<dbReference type="RefSeq" id="WP_108976317.1">
    <property type="nucleotide sequence ID" value="NZ_BFBB01000004.1"/>
</dbReference>
<evidence type="ECO:0000313" key="3">
    <source>
        <dbReference type="Proteomes" id="UP000245133"/>
    </source>
</evidence>
<proteinExistence type="predicted"/>
<dbReference type="EMBL" id="BFBB01000004">
    <property type="protein sequence ID" value="GBF50426.1"/>
    <property type="molecule type" value="Genomic_DNA"/>
</dbReference>
<feature type="signal peptide" evidence="1">
    <location>
        <begin position="1"/>
        <end position="24"/>
    </location>
</feature>
<protein>
    <recommendedName>
        <fullName evidence="4">Lipoprotein</fullName>
    </recommendedName>
</protein>
<keyword evidence="3" id="KW-1185">Reference proteome</keyword>